<dbReference type="Proteomes" id="UP000239415">
    <property type="component" value="Unassembled WGS sequence"/>
</dbReference>
<dbReference type="RefSeq" id="WP_146169226.1">
    <property type="nucleotide sequence ID" value="NZ_BOMO01000070.1"/>
</dbReference>
<feature type="transmembrane region" description="Helical" evidence="1">
    <location>
        <begin position="78"/>
        <end position="101"/>
    </location>
</feature>
<feature type="transmembrane region" description="Helical" evidence="1">
    <location>
        <begin position="38"/>
        <end position="57"/>
    </location>
</feature>
<sequence>MTPARRLVRLVLILLLPLAAIFVWSLPDSFDVRYEFSYMIMLFAVILATAAYLIGVASAGAEHYGMTTAEFGTGLARLLGLLTALTLLLGALWTGAFRIVAGLRGTTDGLTTGDWLSFGLTGLRGLGLVLASGAVGFAVTSLGRRISVGLLALVAAAVAQGAVGVVTGVADTTWAELYFSPMWVGAWMTEEVEMIDPASCDFERVPDCAFDTLTLTRPMAGSAIAALTIMVVGVAVWAAHRRADD</sequence>
<keyword evidence="1" id="KW-1133">Transmembrane helix</keyword>
<evidence type="ECO:0000313" key="2">
    <source>
        <dbReference type="EMBL" id="PRX20795.1"/>
    </source>
</evidence>
<evidence type="ECO:0000256" key="1">
    <source>
        <dbReference type="SAM" id="Phobius"/>
    </source>
</evidence>
<dbReference type="EMBL" id="PVMZ01000007">
    <property type="protein sequence ID" value="PRX20795.1"/>
    <property type="molecule type" value="Genomic_DNA"/>
</dbReference>
<keyword evidence="1" id="KW-0472">Membrane</keyword>
<name>A0A2T0KC23_9ACTN</name>
<reference evidence="2 3" key="1">
    <citation type="submission" date="2018-03" db="EMBL/GenBank/DDBJ databases">
        <title>Genomic Encyclopedia of Archaeal and Bacterial Type Strains, Phase II (KMG-II): from individual species to whole genera.</title>
        <authorList>
            <person name="Goeker M."/>
        </authorList>
    </citation>
    <scope>NUCLEOTIDE SEQUENCE [LARGE SCALE GENOMIC DNA]</scope>
    <source>
        <strain evidence="2 3">DSM 43146</strain>
    </source>
</reference>
<accession>A0A2T0KC23</accession>
<dbReference type="OrthoDB" id="3352119at2"/>
<feature type="transmembrane region" description="Helical" evidence="1">
    <location>
        <begin position="150"/>
        <end position="170"/>
    </location>
</feature>
<keyword evidence="3" id="KW-1185">Reference proteome</keyword>
<keyword evidence="1" id="KW-0812">Transmembrane</keyword>
<protein>
    <recommendedName>
        <fullName evidence="4">ABC-2 type transport system permease protein</fullName>
    </recommendedName>
</protein>
<evidence type="ECO:0008006" key="4">
    <source>
        <dbReference type="Google" id="ProtNLM"/>
    </source>
</evidence>
<gene>
    <name evidence="2" type="ORF">CLV67_10772</name>
</gene>
<organism evidence="2 3">
    <name type="scientific">Actinoplanes italicus</name>
    <dbReference type="NCBI Taxonomy" id="113567"/>
    <lineage>
        <taxon>Bacteria</taxon>
        <taxon>Bacillati</taxon>
        <taxon>Actinomycetota</taxon>
        <taxon>Actinomycetes</taxon>
        <taxon>Micromonosporales</taxon>
        <taxon>Micromonosporaceae</taxon>
        <taxon>Actinoplanes</taxon>
    </lineage>
</organism>
<feature type="transmembrane region" description="Helical" evidence="1">
    <location>
        <begin position="7"/>
        <end position="26"/>
    </location>
</feature>
<feature type="transmembrane region" description="Helical" evidence="1">
    <location>
        <begin position="219"/>
        <end position="239"/>
    </location>
</feature>
<dbReference type="AlphaFoldDB" id="A0A2T0KC23"/>
<evidence type="ECO:0000313" key="3">
    <source>
        <dbReference type="Proteomes" id="UP000239415"/>
    </source>
</evidence>
<proteinExistence type="predicted"/>
<comment type="caution">
    <text evidence="2">The sequence shown here is derived from an EMBL/GenBank/DDBJ whole genome shotgun (WGS) entry which is preliminary data.</text>
</comment>
<feature type="transmembrane region" description="Helical" evidence="1">
    <location>
        <begin position="121"/>
        <end position="143"/>
    </location>
</feature>